<dbReference type="Pfam" id="PF16496">
    <property type="entry name" value="SWIRM-assoc_2"/>
    <property type="match status" value="1"/>
</dbReference>
<feature type="region of interest" description="Disordered" evidence="9">
    <location>
        <begin position="382"/>
        <end position="434"/>
    </location>
</feature>
<evidence type="ECO:0000259" key="11">
    <source>
        <dbReference type="PROSITE" id="PS50934"/>
    </source>
</evidence>
<dbReference type="InterPro" id="IPR043145">
    <property type="entry name" value="Znf_ZZ_sf"/>
</dbReference>
<gene>
    <name evidence="14" type="ORF">NDN08_001878</name>
</gene>
<evidence type="ECO:0008006" key="16">
    <source>
        <dbReference type="Google" id="ProtNLM"/>
    </source>
</evidence>
<keyword evidence="2" id="KW-0863">Zinc-finger</keyword>
<dbReference type="Gene3D" id="3.30.60.90">
    <property type="match status" value="1"/>
</dbReference>
<evidence type="ECO:0000256" key="6">
    <source>
        <dbReference type="ARBA" id="ARBA00023163"/>
    </source>
</evidence>
<evidence type="ECO:0000259" key="10">
    <source>
        <dbReference type="PROSITE" id="PS50090"/>
    </source>
</evidence>
<sequence>MDTPRRAKSVAVSLRSWEELGTGDDLSGVCESIKSKDDDILGFNSKDITPRSLLLLSVRMMNFMDVRLGLESAEELRVMTKIPCSVFRDTKPNGGLETILCAALKWKADNMIRKFEWSNPDKADQLVEMLAAVELALSQGGFLSSRKVFLTRAIPANMQPKLRSIVLKKRGVVVSTSSAATHIIYPDPEGTRHEDTEGEDFCRGLETRGMLSKVHWWYYPDCYDSWIPIEDVEGDMEPEDPNPKGPWHVQMRYIQDTDSFNEWMNEVDYEVPEDLRINVIPAPRRSTNESMSTRSKGELVGSVVEADGTIASHGEESDVMESTADTTESRKRKLDSVSEADEEKGIEKATKTVFSSENLRSKSGDIGGDFTGLGSAVLAADSEENHSLPKSDKSAEGTADNKQEGGDERKEEMRGDSLAVNEDAEEPGTAQGISSGSLKVRIKLTREAPTDLGEKEVHVEGVVATPVASADSEKLNETTRMEEQEDDKALTASQVVATESAIEPSKDGEEDLQLEIGKDAKSPSLIAANLTSPKKMADLSTTPAQPKVPIRIPSYALWYKPHAVHDIERRGLPEFFRGKYQSKTEKVYKEYRNFMVESWRKTPEKYLSATFARRHLAGDACAILRVHVFLEHWGLINHGVDPQTRPQPMIVPPPAPLPLSLETGEKRPKMLLFDDGGPVIRNGKFARHEGSRLTRDREDAAAAVEYHCDSCERDCSLMRFHCSTRADMDLCPECYNDGNFPQSISSRDFIQMTAVSTVEGHHSTSWTETETLLLLEALELYRDNWELVAEHVGSKSKDACVLQFIRLPIEDSFLKEDIGKLPREASLNDYGVGATGLRDMTGQPLPFTDMNNPLMAHLAFMGSTVPSSVSKGTTASALEKAESLGDQITQDTTVQDILQKGVAEVVSATALERMSAREASIAGGGRLPHQFDDEASMETASSAVALAAAAVRCRKKAEREAKEIDKLFSIVMQTKLETVKMKLEHYERLKEFSRKEEDRAERKRYQQYSDLLAQANSKVANSTVVDRGRLRVVLNAPDRPMVSVQPIDEDASAQLIESKGNVRFIPIAPARGTQPGKSTYARLDS</sequence>
<dbReference type="AlphaFoldDB" id="A0AAV8UV28"/>
<keyword evidence="5" id="KW-0238">DNA-binding</keyword>
<dbReference type="InterPro" id="IPR036420">
    <property type="entry name" value="BRCT_dom_sf"/>
</dbReference>
<dbReference type="FunFam" id="1.10.10.10:FF:000020">
    <property type="entry name" value="SWI/SNF complex subunit SMARCC2 isoform c"/>
    <property type="match status" value="1"/>
</dbReference>
<keyword evidence="6" id="KW-0804">Transcription</keyword>
<dbReference type="InterPro" id="IPR001005">
    <property type="entry name" value="SANT/Myb"/>
</dbReference>
<dbReference type="PROSITE" id="PS51293">
    <property type="entry name" value="SANT"/>
    <property type="match status" value="1"/>
</dbReference>
<keyword evidence="7" id="KW-0539">Nucleus</keyword>
<dbReference type="SUPFAM" id="SSF57850">
    <property type="entry name" value="RING/U-box"/>
    <property type="match status" value="1"/>
</dbReference>
<dbReference type="InterPro" id="IPR017884">
    <property type="entry name" value="SANT_dom"/>
</dbReference>
<dbReference type="Gene3D" id="1.10.10.10">
    <property type="entry name" value="Winged helix-like DNA-binding domain superfamily/Winged helix DNA-binding domain"/>
    <property type="match status" value="1"/>
</dbReference>
<feature type="region of interest" description="Disordered" evidence="9">
    <location>
        <begin position="469"/>
        <end position="490"/>
    </location>
</feature>
<keyword evidence="4" id="KW-0805">Transcription regulation</keyword>
<evidence type="ECO:0000256" key="7">
    <source>
        <dbReference type="ARBA" id="ARBA00023242"/>
    </source>
</evidence>
<organism evidence="14 15">
    <name type="scientific">Rhodosorus marinus</name>
    <dbReference type="NCBI Taxonomy" id="101924"/>
    <lineage>
        <taxon>Eukaryota</taxon>
        <taxon>Rhodophyta</taxon>
        <taxon>Stylonematophyceae</taxon>
        <taxon>Stylonematales</taxon>
        <taxon>Stylonemataceae</taxon>
        <taxon>Rhodosorus</taxon>
    </lineage>
</organism>
<keyword evidence="3" id="KW-0862">Zinc</keyword>
<dbReference type="InterPro" id="IPR049898">
    <property type="entry name" value="MARR_BRCT_CHROMO"/>
</dbReference>
<dbReference type="Gene3D" id="1.10.10.60">
    <property type="entry name" value="Homeodomain-like"/>
    <property type="match status" value="1"/>
</dbReference>
<evidence type="ECO:0000256" key="2">
    <source>
        <dbReference type="ARBA" id="ARBA00022771"/>
    </source>
</evidence>
<dbReference type="InterPro" id="IPR007526">
    <property type="entry name" value="SWIRM"/>
</dbReference>
<dbReference type="Pfam" id="PF16495">
    <property type="entry name" value="SWIRM-assoc_1"/>
    <property type="match status" value="1"/>
</dbReference>
<feature type="domain" description="SWIRM" evidence="11">
    <location>
        <begin position="550"/>
        <end position="647"/>
    </location>
</feature>
<dbReference type="PANTHER" id="PTHR12802">
    <property type="entry name" value="SWI/SNF COMPLEX-RELATED"/>
    <property type="match status" value="1"/>
</dbReference>
<feature type="compositionally biased region" description="Basic and acidic residues" evidence="9">
    <location>
        <begin position="383"/>
        <end position="415"/>
    </location>
</feature>
<dbReference type="PROSITE" id="PS52032">
    <property type="entry name" value="MARR_BRCT_CHROMO"/>
    <property type="match status" value="1"/>
</dbReference>
<proteinExistence type="predicted"/>
<evidence type="ECO:0000313" key="15">
    <source>
        <dbReference type="Proteomes" id="UP001157974"/>
    </source>
</evidence>
<evidence type="ECO:0000256" key="4">
    <source>
        <dbReference type="ARBA" id="ARBA00023015"/>
    </source>
</evidence>
<dbReference type="PROSITE" id="PS50090">
    <property type="entry name" value="MYB_LIKE"/>
    <property type="match status" value="1"/>
</dbReference>
<dbReference type="SMART" id="SM00291">
    <property type="entry name" value="ZnF_ZZ"/>
    <property type="match status" value="1"/>
</dbReference>
<dbReference type="FunFam" id="1.10.10.60:FF:000014">
    <property type="entry name" value="SWI/SNF complex subunit SMARCC2 isoform C"/>
    <property type="match status" value="1"/>
</dbReference>
<name>A0AAV8UV28_9RHOD</name>
<keyword evidence="8" id="KW-0175">Coiled coil</keyword>
<reference evidence="14 15" key="1">
    <citation type="journal article" date="2023" name="Nat. Commun.">
        <title>Origin of minicircular mitochondrial genomes in red algae.</title>
        <authorList>
            <person name="Lee Y."/>
            <person name="Cho C.H."/>
            <person name="Lee Y.M."/>
            <person name="Park S.I."/>
            <person name="Yang J.H."/>
            <person name="West J.A."/>
            <person name="Bhattacharya D."/>
            <person name="Yoon H.S."/>
        </authorList>
    </citation>
    <scope>NUCLEOTIDE SEQUENCE [LARGE SCALE GENOMIC DNA]</scope>
    <source>
        <strain evidence="14 15">CCMP1338</strain>
        <tissue evidence="14">Whole cell</tissue>
    </source>
</reference>
<dbReference type="InterPro" id="IPR000433">
    <property type="entry name" value="Znf_ZZ"/>
</dbReference>
<protein>
    <recommendedName>
        <fullName evidence="16">SWIRM domain-containing protein</fullName>
    </recommendedName>
</protein>
<keyword evidence="1" id="KW-0479">Metal-binding</keyword>
<dbReference type="InterPro" id="IPR009057">
    <property type="entry name" value="Homeodomain-like_sf"/>
</dbReference>
<keyword evidence="15" id="KW-1185">Reference proteome</keyword>
<accession>A0AAV8UV28</accession>
<dbReference type="GO" id="GO:0003677">
    <property type="term" value="F:DNA binding"/>
    <property type="evidence" value="ECO:0007669"/>
    <property type="project" value="UniProtKB-KW"/>
</dbReference>
<evidence type="ECO:0000256" key="1">
    <source>
        <dbReference type="ARBA" id="ARBA00022723"/>
    </source>
</evidence>
<dbReference type="InterPro" id="IPR032450">
    <property type="entry name" value="SMARCC_N"/>
</dbReference>
<dbReference type="GO" id="GO:0008270">
    <property type="term" value="F:zinc ion binding"/>
    <property type="evidence" value="ECO:0007669"/>
    <property type="project" value="UniProtKB-KW"/>
</dbReference>
<feature type="domain" description="SANT" evidence="12">
    <location>
        <begin position="761"/>
        <end position="812"/>
    </location>
</feature>
<dbReference type="SUPFAM" id="SSF46689">
    <property type="entry name" value="Homeodomain-like"/>
    <property type="match status" value="2"/>
</dbReference>
<evidence type="ECO:0000313" key="14">
    <source>
        <dbReference type="EMBL" id="KAJ8905371.1"/>
    </source>
</evidence>
<dbReference type="InterPro" id="IPR032451">
    <property type="entry name" value="SMARCC_C"/>
</dbReference>
<evidence type="ECO:0000256" key="5">
    <source>
        <dbReference type="ARBA" id="ARBA00023125"/>
    </source>
</evidence>
<dbReference type="PANTHER" id="PTHR12802:SF41">
    <property type="entry name" value="BRAHMA ASSOCIATED PROTEIN 155 KDA"/>
    <property type="match status" value="1"/>
</dbReference>
<dbReference type="GO" id="GO:0005634">
    <property type="term" value="C:nucleus"/>
    <property type="evidence" value="ECO:0007669"/>
    <property type="project" value="UniProtKB-ARBA"/>
</dbReference>
<dbReference type="EMBL" id="JAMWBK010000005">
    <property type="protein sequence ID" value="KAJ8905371.1"/>
    <property type="molecule type" value="Genomic_DNA"/>
</dbReference>
<evidence type="ECO:0000259" key="13">
    <source>
        <dbReference type="PROSITE" id="PS52032"/>
    </source>
</evidence>
<feature type="compositionally biased region" description="Basic and acidic residues" evidence="9">
    <location>
        <begin position="471"/>
        <end position="482"/>
    </location>
</feature>
<comment type="caution">
    <text evidence="14">The sequence shown here is derived from an EMBL/GenBank/DDBJ whole genome shotgun (WGS) entry which is preliminary data.</text>
</comment>
<dbReference type="InterPro" id="IPR036388">
    <property type="entry name" value="WH-like_DNA-bd_sf"/>
</dbReference>
<dbReference type="Proteomes" id="UP001157974">
    <property type="component" value="Unassembled WGS sequence"/>
</dbReference>
<dbReference type="SUPFAM" id="SSF52113">
    <property type="entry name" value="BRCT domain"/>
    <property type="match status" value="1"/>
</dbReference>
<evidence type="ECO:0000256" key="3">
    <source>
        <dbReference type="ARBA" id="ARBA00022833"/>
    </source>
</evidence>
<dbReference type="PROSITE" id="PS50934">
    <property type="entry name" value="SWIRM"/>
    <property type="match status" value="1"/>
</dbReference>
<evidence type="ECO:0000259" key="12">
    <source>
        <dbReference type="PROSITE" id="PS51293"/>
    </source>
</evidence>
<evidence type="ECO:0000256" key="8">
    <source>
        <dbReference type="SAM" id="Coils"/>
    </source>
</evidence>
<feature type="domain" description="Chromo" evidence="13">
    <location>
        <begin position="2"/>
        <end position="290"/>
    </location>
</feature>
<evidence type="ECO:0000256" key="9">
    <source>
        <dbReference type="SAM" id="MobiDB-lite"/>
    </source>
</evidence>
<feature type="coiled-coil region" evidence="8">
    <location>
        <begin position="976"/>
        <end position="1003"/>
    </location>
</feature>
<dbReference type="Pfam" id="PF00249">
    <property type="entry name" value="Myb_DNA-binding"/>
    <property type="match status" value="1"/>
</dbReference>
<feature type="region of interest" description="Disordered" evidence="9">
    <location>
        <begin position="307"/>
        <end position="349"/>
    </location>
</feature>
<dbReference type="SMART" id="SM00717">
    <property type="entry name" value="SANT"/>
    <property type="match status" value="1"/>
</dbReference>
<feature type="domain" description="Myb-like" evidence="10">
    <location>
        <begin position="765"/>
        <end position="808"/>
    </location>
</feature>
<dbReference type="Pfam" id="PF04433">
    <property type="entry name" value="SWIRM"/>
    <property type="match status" value="1"/>
</dbReference>